<dbReference type="PANTHER" id="PTHR31497">
    <property type="entry name" value="AUTOCRINE PROLIFERATION REPRESSOR PROTEIN A"/>
    <property type="match status" value="1"/>
</dbReference>
<sequence length="498" mass="56017">MNIFKLAFFSLLLLPACVFSQTRLLDNACNSIDSKVSNTNMIACYRETLAKQRLDYRFVSNQAYPREYRYLLNDIVPARYAIDPSKPPVQINRYQMLSQHWSPDGLVTPGQWHHDVNIYIPKNARGTRALIAVDLSEKMMAEIAQSTNTIVVSLDNIPAIGLEYQHDGISRVEDDSIARSWQLTMQSPQNRALLPLHVPMAEAISQTIRLAKKELRPWHIDKFIVTGASKRGWATWLAGISDPSVEAIVPFVADALNTQDIVKHMYRVYGGNWPIAFKPYYDNQIDLKLGTPAFEQLMKIEDPLQYLATDARSRLAIPKYIINASGDDFFPPDDTRYYFDPLPGEKSLRIVPNSDHLGIVNVMQQSLVAFINRLQDSRPLPTVTVTNSANSDVDRQVSFSEKPVKVLQWTATNPDSRDFRYACGIRYASTRLTPSPQNTVNLSLDYAGAGWQARFIEATFADGYVATSQVYITPDAKYPVTAPLSAGKTCQTLPGRNS</sequence>
<proteinExistence type="predicted"/>
<dbReference type="EMBL" id="MRWE01000034">
    <property type="protein sequence ID" value="ORJ24172.1"/>
    <property type="molecule type" value="Genomic_DNA"/>
</dbReference>
<accession>A0A1X0WBL6</accession>
<dbReference type="Pfam" id="PF10142">
    <property type="entry name" value="PhoPQ_related"/>
    <property type="match status" value="1"/>
</dbReference>
<evidence type="ECO:0000313" key="2">
    <source>
        <dbReference type="EMBL" id="ORJ24172.1"/>
    </source>
</evidence>
<keyword evidence="3" id="KW-1185">Reference proteome</keyword>
<feature type="signal peptide" evidence="1">
    <location>
        <begin position="1"/>
        <end position="20"/>
    </location>
</feature>
<feature type="chain" id="PRO_5010861972" evidence="1">
    <location>
        <begin position="21"/>
        <end position="498"/>
    </location>
</feature>
<comment type="caution">
    <text evidence="2">The sequence shown here is derived from an EMBL/GenBank/DDBJ whole genome shotgun (WGS) entry which is preliminary data.</text>
</comment>
<reference evidence="2 3" key="1">
    <citation type="journal article" date="2017" name="Int. J. Syst. Evol. Microbiol.">
        <title>Rouxiella badensis sp. nov. and Rouxiella silvae sp. nov. isolated from peat bog soil in Germany and emendation of the genus description.</title>
        <authorList>
            <person name="Le Fleche-Mateos A."/>
            <person name="Kugler J.H."/>
            <person name="Hansen S.H."/>
            <person name="Syldatk C."/>
            <person name="Hausmann R."/>
            <person name="Lomprez F."/>
            <person name="Vandenbogaert M."/>
            <person name="Manuguerra J.C."/>
            <person name="Grimont P.A."/>
        </authorList>
    </citation>
    <scope>NUCLEOTIDE SEQUENCE [LARGE SCALE GENOMIC DNA]</scope>
    <source>
        <strain evidence="2 3">DSM 100043</strain>
    </source>
</reference>
<evidence type="ECO:0000256" key="1">
    <source>
        <dbReference type="SAM" id="SignalP"/>
    </source>
</evidence>
<dbReference type="Proteomes" id="UP000192536">
    <property type="component" value="Unassembled WGS sequence"/>
</dbReference>
<organism evidence="2 3">
    <name type="scientific">Rouxiella badensis</name>
    <dbReference type="NCBI Taxonomy" id="1646377"/>
    <lineage>
        <taxon>Bacteria</taxon>
        <taxon>Pseudomonadati</taxon>
        <taxon>Pseudomonadota</taxon>
        <taxon>Gammaproteobacteria</taxon>
        <taxon>Enterobacterales</taxon>
        <taxon>Yersiniaceae</taxon>
        <taxon>Rouxiella</taxon>
    </lineage>
</organism>
<dbReference type="InterPro" id="IPR029058">
    <property type="entry name" value="AB_hydrolase_fold"/>
</dbReference>
<dbReference type="AlphaFoldDB" id="A0A1X0WBL6"/>
<dbReference type="InterPro" id="IPR009199">
    <property type="entry name" value="PhoPQ-act_pathogen-rel_PqaA"/>
</dbReference>
<name>A0A1X0WBL6_9GAMM</name>
<dbReference type="PIRSF" id="PIRSF014728">
    <property type="entry name" value="PqaA"/>
    <property type="match status" value="1"/>
</dbReference>
<dbReference type="STRING" id="1646377.BS640_17860"/>
<evidence type="ECO:0000313" key="3">
    <source>
        <dbReference type="Proteomes" id="UP000192536"/>
    </source>
</evidence>
<dbReference type="Gene3D" id="3.40.50.1820">
    <property type="entry name" value="alpha/beta hydrolase"/>
    <property type="match status" value="1"/>
</dbReference>
<gene>
    <name evidence="2" type="ORF">BS640_17860</name>
</gene>
<dbReference type="PANTHER" id="PTHR31497:SF0">
    <property type="entry name" value="AUTOCRINE PROLIFERATION REPRESSOR PROTEIN A"/>
    <property type="match status" value="1"/>
</dbReference>
<dbReference type="SUPFAM" id="SSF53474">
    <property type="entry name" value="alpha/beta-Hydrolases"/>
    <property type="match status" value="1"/>
</dbReference>
<protein>
    <submittedName>
        <fullName evidence="2">PhoPQ-regulated protein</fullName>
    </submittedName>
</protein>
<keyword evidence="1" id="KW-0732">Signal</keyword>